<dbReference type="OrthoDB" id="35906at2157"/>
<organism evidence="3 4">
    <name type="scientific">Halolamina pelagica</name>
    <dbReference type="NCBI Taxonomy" id="699431"/>
    <lineage>
        <taxon>Archaea</taxon>
        <taxon>Methanobacteriati</taxon>
        <taxon>Methanobacteriota</taxon>
        <taxon>Stenosarchaea group</taxon>
        <taxon>Halobacteria</taxon>
        <taxon>Halobacteriales</taxon>
        <taxon>Haloferacaceae</taxon>
    </lineage>
</organism>
<evidence type="ECO:0000259" key="2">
    <source>
        <dbReference type="Pfam" id="PF07687"/>
    </source>
</evidence>
<dbReference type="InterPro" id="IPR036264">
    <property type="entry name" value="Bact_exopeptidase_dim_dom"/>
</dbReference>
<dbReference type="NCBIfam" id="TIGR01879">
    <property type="entry name" value="hydantase"/>
    <property type="match status" value="1"/>
</dbReference>
<dbReference type="InterPro" id="IPR011650">
    <property type="entry name" value="Peptidase_M20_dimer"/>
</dbReference>
<dbReference type="EMBL" id="FOXI01000002">
    <property type="protein sequence ID" value="SFP29555.1"/>
    <property type="molecule type" value="Genomic_DNA"/>
</dbReference>
<dbReference type="Pfam" id="PF01546">
    <property type="entry name" value="Peptidase_M20"/>
    <property type="match status" value="1"/>
</dbReference>
<dbReference type="Pfam" id="PF07687">
    <property type="entry name" value="M20_dimer"/>
    <property type="match status" value="1"/>
</dbReference>
<protein>
    <submittedName>
        <fullName evidence="3">N-carbamoyl-L-amino-acid hydrolase</fullName>
    </submittedName>
</protein>
<accession>A0A1I5P686</accession>
<evidence type="ECO:0000256" key="1">
    <source>
        <dbReference type="ARBA" id="ARBA00022801"/>
    </source>
</evidence>
<dbReference type="AlphaFoldDB" id="A0A1I5P686"/>
<sequence length="421" mass="44197">MHVDADRLRADIEANAEHGEIEVEEGRGRTVLTGTDANRAARERLVERMEDAGLDVTVDAVGNIAGRWVPESADPGAAPVAAGSHVDSVPEGGIFDGPLGVYAALEAVRAMQDACVEPARPLVVVSFTEEEGQRFADGLLGSSVAVGERTVDEALGIEDDGGISLEESLSRIGFQGEGRLDASEWAAWYELHVEQHTQLERENVPVGVVTTITGITHCEAEIVGEANHAGATPMDERTDALAAASEVVLDVEAAANEVVAEESETAVGTVGSLSVSPNATNVVPGTVEMGVDIRDVEYQSMQTIVDATRSSLAVVEADRGVETSFSRPFDLEPTPMSESLRGAAHRAGEEAGIRTMDLHSGAAHDTMHLADVTEAALLFAPSEDGISHNPREWTDWEDCANATRVMAGAMADVAGADAAGE</sequence>
<dbReference type="Gene3D" id="3.40.630.10">
    <property type="entry name" value="Zn peptidases"/>
    <property type="match status" value="1"/>
</dbReference>
<dbReference type="GO" id="GO:0016813">
    <property type="term" value="F:hydrolase activity, acting on carbon-nitrogen (but not peptide) bonds, in linear amidines"/>
    <property type="evidence" value="ECO:0007669"/>
    <property type="project" value="InterPro"/>
</dbReference>
<evidence type="ECO:0000313" key="3">
    <source>
        <dbReference type="EMBL" id="SFP29555.1"/>
    </source>
</evidence>
<keyword evidence="1 3" id="KW-0378">Hydrolase</keyword>
<dbReference type="InterPro" id="IPR002933">
    <property type="entry name" value="Peptidase_M20"/>
</dbReference>
<proteinExistence type="predicted"/>
<dbReference type="PANTHER" id="PTHR32494">
    <property type="entry name" value="ALLANTOATE DEIMINASE-RELATED"/>
    <property type="match status" value="1"/>
</dbReference>
<dbReference type="InterPro" id="IPR010158">
    <property type="entry name" value="Amidase_Cbmase"/>
</dbReference>
<evidence type="ECO:0000313" key="4">
    <source>
        <dbReference type="Proteomes" id="UP000183769"/>
    </source>
</evidence>
<dbReference type="PIRSF" id="PIRSF001235">
    <property type="entry name" value="Amidase_carbamoylase"/>
    <property type="match status" value="1"/>
</dbReference>
<feature type="domain" description="Peptidase M20 dimerisation" evidence="2">
    <location>
        <begin position="213"/>
        <end position="310"/>
    </location>
</feature>
<dbReference type="Proteomes" id="UP000183769">
    <property type="component" value="Unassembled WGS sequence"/>
</dbReference>
<gene>
    <name evidence="3" type="ORF">SAMN05216277_102375</name>
</gene>
<dbReference type="CDD" id="cd03884">
    <property type="entry name" value="M20_bAS"/>
    <property type="match status" value="1"/>
</dbReference>
<keyword evidence="4" id="KW-1185">Reference proteome</keyword>
<dbReference type="SUPFAM" id="SSF55031">
    <property type="entry name" value="Bacterial exopeptidase dimerisation domain"/>
    <property type="match status" value="1"/>
</dbReference>
<dbReference type="RefSeq" id="WP_074876071.1">
    <property type="nucleotide sequence ID" value="NZ_FOXI01000002.1"/>
</dbReference>
<name>A0A1I5P686_9EURY</name>
<dbReference type="Gene3D" id="3.30.70.360">
    <property type="match status" value="1"/>
</dbReference>
<dbReference type="SUPFAM" id="SSF53187">
    <property type="entry name" value="Zn-dependent exopeptidases"/>
    <property type="match status" value="1"/>
</dbReference>
<dbReference type="PANTHER" id="PTHR32494:SF5">
    <property type="entry name" value="ALLANTOATE AMIDOHYDROLASE"/>
    <property type="match status" value="1"/>
</dbReference>
<reference evidence="4" key="1">
    <citation type="submission" date="2016-10" db="EMBL/GenBank/DDBJ databases">
        <authorList>
            <person name="Varghese N."/>
            <person name="Submissions S."/>
        </authorList>
    </citation>
    <scope>NUCLEOTIDE SEQUENCE [LARGE SCALE GENOMIC DNA]</scope>
    <source>
        <strain evidence="4">CGMCC 1.10329</strain>
    </source>
</reference>